<keyword evidence="1" id="KW-0472">Membrane</keyword>
<dbReference type="EMBL" id="BORP01000003">
    <property type="protein sequence ID" value="GIO27269.1"/>
    <property type="molecule type" value="Genomic_DNA"/>
</dbReference>
<evidence type="ECO:0000313" key="3">
    <source>
        <dbReference type="Proteomes" id="UP000676917"/>
    </source>
</evidence>
<proteinExistence type="predicted"/>
<feature type="transmembrane region" description="Helical" evidence="1">
    <location>
        <begin position="6"/>
        <end position="27"/>
    </location>
</feature>
<evidence type="ECO:0000313" key="2">
    <source>
        <dbReference type="EMBL" id="GIO27269.1"/>
    </source>
</evidence>
<name>A0A919X913_9BACI</name>
<dbReference type="AlphaFoldDB" id="A0A919X913"/>
<reference evidence="2" key="1">
    <citation type="submission" date="2021-03" db="EMBL/GenBank/DDBJ databases">
        <title>Antimicrobial resistance genes in bacteria isolated from Japanese honey, and their potential for conferring macrolide and lincosamide resistance in the American foulbrood pathogen Paenibacillus larvae.</title>
        <authorList>
            <person name="Okamoto M."/>
            <person name="Kumagai M."/>
            <person name="Kanamori H."/>
            <person name="Takamatsu D."/>
        </authorList>
    </citation>
    <scope>NUCLEOTIDE SEQUENCE</scope>
    <source>
        <strain evidence="2">J43TS3</strain>
    </source>
</reference>
<dbReference type="RefSeq" id="WP_212920762.1">
    <property type="nucleotide sequence ID" value="NZ_BORP01000003.1"/>
</dbReference>
<accession>A0A919X913</accession>
<gene>
    <name evidence="2" type="ORF">J43TS3_18800</name>
</gene>
<feature type="transmembrane region" description="Helical" evidence="1">
    <location>
        <begin position="102"/>
        <end position="122"/>
    </location>
</feature>
<evidence type="ECO:0000256" key="1">
    <source>
        <dbReference type="SAM" id="Phobius"/>
    </source>
</evidence>
<dbReference type="Proteomes" id="UP000676917">
    <property type="component" value="Unassembled WGS sequence"/>
</dbReference>
<keyword evidence="1" id="KW-0812">Transmembrane</keyword>
<protein>
    <submittedName>
        <fullName evidence="2">Uncharacterized protein</fullName>
    </submittedName>
</protein>
<comment type="caution">
    <text evidence="2">The sequence shown here is derived from an EMBL/GenBank/DDBJ whole genome shotgun (WGS) entry which is preliminary data.</text>
</comment>
<sequence>MNTIWQSYSEVIVMLLIYSGLMTYFLVPFQKKTQAQNDQLNQKSFKSVFKDSLRELVFHKKAIFALALLGFSLLCIWLVYDANESHYNEHSGYPPISTNLEAIYSICGLIIYTVILLFVLGYRRTLNVLKVLKK</sequence>
<feature type="transmembrane region" description="Helical" evidence="1">
    <location>
        <begin position="62"/>
        <end position="82"/>
    </location>
</feature>
<organism evidence="2 3">
    <name type="scientific">Ornithinibacillus bavariensis</name>
    <dbReference type="NCBI Taxonomy" id="545502"/>
    <lineage>
        <taxon>Bacteria</taxon>
        <taxon>Bacillati</taxon>
        <taxon>Bacillota</taxon>
        <taxon>Bacilli</taxon>
        <taxon>Bacillales</taxon>
        <taxon>Bacillaceae</taxon>
        <taxon>Ornithinibacillus</taxon>
    </lineage>
</organism>
<keyword evidence="1" id="KW-1133">Transmembrane helix</keyword>
<keyword evidence="3" id="KW-1185">Reference proteome</keyword>